<comment type="subcellular location">
    <subcellularLocation>
        <location evidence="1">Cell envelope</location>
    </subcellularLocation>
</comment>
<keyword evidence="6 7" id="KW-0408">Iron</keyword>
<dbReference type="KEGG" id="tse:THMIRHAS_07270"/>
<keyword evidence="2 7" id="KW-0349">Heme</keyword>
<evidence type="ECO:0000256" key="6">
    <source>
        <dbReference type="ARBA" id="ARBA00023004"/>
    </source>
</evidence>
<dbReference type="InterPro" id="IPR009056">
    <property type="entry name" value="Cyt_c-like_dom"/>
</dbReference>
<evidence type="ECO:0000259" key="9">
    <source>
        <dbReference type="PROSITE" id="PS51007"/>
    </source>
</evidence>
<name>A0A6F8PTK2_9GAMM</name>
<dbReference type="InterPro" id="IPR004852">
    <property type="entry name" value="Di-haem_cyt_c_peroxidsae"/>
</dbReference>
<dbReference type="GO" id="GO:0030313">
    <property type="term" value="C:cell envelope"/>
    <property type="evidence" value="ECO:0007669"/>
    <property type="project" value="UniProtKB-SubCell"/>
</dbReference>
<keyword evidence="3 7" id="KW-0479">Metal-binding</keyword>
<gene>
    <name evidence="10" type="ORF">THMIRHAS_07270</name>
</gene>
<evidence type="ECO:0000256" key="1">
    <source>
        <dbReference type="ARBA" id="ARBA00004196"/>
    </source>
</evidence>
<dbReference type="GO" id="GO:0046872">
    <property type="term" value="F:metal ion binding"/>
    <property type="evidence" value="ECO:0007669"/>
    <property type="project" value="UniProtKB-KW"/>
</dbReference>
<evidence type="ECO:0000313" key="10">
    <source>
        <dbReference type="EMBL" id="BBP45354.1"/>
    </source>
</evidence>
<dbReference type="SUPFAM" id="SSF46626">
    <property type="entry name" value="Cytochrome c"/>
    <property type="match status" value="2"/>
</dbReference>
<sequence length="371" mass="40126">MNFANLTQKTLLTCLFPLFLTGCGGAGDVDIIELQEPIAFASTADLGGALFNDVNLSNTRTQSCATCHASVRAFTDPRHNSQSTNPNSVGYIARTTGVSVGDDGFSVGVRNAPTAMYAALTPKFSKDANGYFGGQFWDGRASTLEDQAGGPPLNPVEMQMPDKAAVVERLLENDNYVNAFKGFYGQGIFDDIDQAYAAMTQAIAAFERTDTFAPFNAKWDAVQANTSTFSNTEALGATLFADHCMSCHSSAAFNPNKQTFSDYRYYNLAVPDNQALTGDEDDQGLFENPEVVETSEIGKFKTPTLRNVAVTAPYLHNGVYKDLKITIAFFNNALNLQLSDGDVDALECFMRTLTDDNFVAAMPATTQNCSE</sequence>
<evidence type="ECO:0000256" key="2">
    <source>
        <dbReference type="ARBA" id="ARBA00022617"/>
    </source>
</evidence>
<feature type="signal peptide" evidence="8">
    <location>
        <begin position="1"/>
        <end position="26"/>
    </location>
</feature>
<dbReference type="PANTHER" id="PTHR30600:SF10">
    <property type="entry name" value="BLL6722 PROTEIN"/>
    <property type="match status" value="1"/>
</dbReference>
<dbReference type="AlphaFoldDB" id="A0A6F8PTK2"/>
<feature type="domain" description="Cytochrome c" evidence="9">
    <location>
        <begin position="231"/>
        <end position="354"/>
    </location>
</feature>
<evidence type="ECO:0000256" key="4">
    <source>
        <dbReference type="ARBA" id="ARBA00022729"/>
    </source>
</evidence>
<dbReference type="Pfam" id="PF03150">
    <property type="entry name" value="CCP_MauG"/>
    <property type="match status" value="1"/>
</dbReference>
<evidence type="ECO:0000256" key="5">
    <source>
        <dbReference type="ARBA" id="ARBA00023002"/>
    </source>
</evidence>
<protein>
    <submittedName>
        <fullName evidence="10">Methylamine utilization protein MauG</fullName>
    </submittedName>
</protein>
<organism evidence="10 11">
    <name type="scientific">Thiosulfatimonas sediminis</name>
    <dbReference type="NCBI Taxonomy" id="2675054"/>
    <lineage>
        <taxon>Bacteria</taxon>
        <taxon>Pseudomonadati</taxon>
        <taxon>Pseudomonadota</taxon>
        <taxon>Gammaproteobacteria</taxon>
        <taxon>Thiotrichales</taxon>
        <taxon>Piscirickettsiaceae</taxon>
        <taxon>Thiosulfatimonas</taxon>
    </lineage>
</organism>
<dbReference type="PROSITE" id="PS51007">
    <property type="entry name" value="CYTC"/>
    <property type="match status" value="2"/>
</dbReference>
<feature type="domain" description="Cytochrome c" evidence="9">
    <location>
        <begin position="42"/>
        <end position="174"/>
    </location>
</feature>
<keyword evidence="4 8" id="KW-0732">Signal</keyword>
<dbReference type="RefSeq" id="WP_173271009.1">
    <property type="nucleotide sequence ID" value="NZ_AP021889.1"/>
</dbReference>
<evidence type="ECO:0000256" key="7">
    <source>
        <dbReference type="PROSITE-ProRule" id="PRU00433"/>
    </source>
</evidence>
<dbReference type="InterPro" id="IPR051395">
    <property type="entry name" value="Cytochrome_c_Peroxidase/MauG"/>
</dbReference>
<reference evidence="11" key="1">
    <citation type="submission" date="2019-11" db="EMBL/GenBank/DDBJ databases">
        <title>Isolation and characterization of two novel species in the genus Thiomicrorhabdus.</title>
        <authorList>
            <person name="Mochizuki J."/>
            <person name="Kojima H."/>
            <person name="Fukui M."/>
        </authorList>
    </citation>
    <scope>NUCLEOTIDE SEQUENCE [LARGE SCALE GENOMIC DNA]</scope>
    <source>
        <strain evidence="11">aks77</strain>
    </source>
</reference>
<evidence type="ECO:0000313" key="11">
    <source>
        <dbReference type="Proteomes" id="UP000501726"/>
    </source>
</evidence>
<keyword evidence="11" id="KW-1185">Reference proteome</keyword>
<evidence type="ECO:0000256" key="8">
    <source>
        <dbReference type="SAM" id="SignalP"/>
    </source>
</evidence>
<dbReference type="GO" id="GO:0020037">
    <property type="term" value="F:heme binding"/>
    <property type="evidence" value="ECO:0007669"/>
    <property type="project" value="InterPro"/>
</dbReference>
<keyword evidence="5" id="KW-0560">Oxidoreductase</keyword>
<dbReference type="Proteomes" id="UP000501726">
    <property type="component" value="Chromosome"/>
</dbReference>
<dbReference type="InterPro" id="IPR036909">
    <property type="entry name" value="Cyt_c-like_dom_sf"/>
</dbReference>
<accession>A0A6F8PTK2</accession>
<dbReference type="GO" id="GO:0009055">
    <property type="term" value="F:electron transfer activity"/>
    <property type="evidence" value="ECO:0007669"/>
    <property type="project" value="InterPro"/>
</dbReference>
<evidence type="ECO:0000256" key="3">
    <source>
        <dbReference type="ARBA" id="ARBA00022723"/>
    </source>
</evidence>
<dbReference type="PANTHER" id="PTHR30600">
    <property type="entry name" value="CYTOCHROME C PEROXIDASE-RELATED"/>
    <property type="match status" value="1"/>
</dbReference>
<dbReference type="EMBL" id="AP021889">
    <property type="protein sequence ID" value="BBP45354.1"/>
    <property type="molecule type" value="Genomic_DNA"/>
</dbReference>
<dbReference type="GO" id="GO:0004130">
    <property type="term" value="F:cytochrome-c peroxidase activity"/>
    <property type="evidence" value="ECO:0007669"/>
    <property type="project" value="TreeGrafter"/>
</dbReference>
<proteinExistence type="predicted"/>
<dbReference type="Gene3D" id="1.10.760.10">
    <property type="entry name" value="Cytochrome c-like domain"/>
    <property type="match status" value="2"/>
</dbReference>
<feature type="chain" id="PRO_5026238915" evidence="8">
    <location>
        <begin position="27"/>
        <end position="371"/>
    </location>
</feature>